<name>A0ABR7LNS5_9ACTN</name>
<evidence type="ECO:0000256" key="2">
    <source>
        <dbReference type="ARBA" id="ARBA00023125"/>
    </source>
</evidence>
<evidence type="ECO:0000259" key="7">
    <source>
        <dbReference type="PROSITE" id="PS50977"/>
    </source>
</evidence>
<feature type="domain" description="HTH tetR-type" evidence="7">
    <location>
        <begin position="104"/>
        <end position="164"/>
    </location>
</feature>
<feature type="domain" description="HTH gntR-type" evidence="6">
    <location>
        <begin position="8"/>
        <end position="76"/>
    </location>
</feature>
<feature type="DNA-binding region" description="H-T-H motif" evidence="4">
    <location>
        <begin position="127"/>
        <end position="146"/>
    </location>
</feature>
<keyword evidence="9" id="KW-1185">Reference proteome</keyword>
<dbReference type="Pfam" id="PF00392">
    <property type="entry name" value="GntR"/>
    <property type="match status" value="1"/>
</dbReference>
<dbReference type="Pfam" id="PF02909">
    <property type="entry name" value="TetR_C_1"/>
    <property type="match status" value="1"/>
</dbReference>
<dbReference type="PROSITE" id="PS50949">
    <property type="entry name" value="HTH_GNTR"/>
    <property type="match status" value="1"/>
</dbReference>
<feature type="region of interest" description="Disordered" evidence="5">
    <location>
        <begin position="73"/>
        <end position="100"/>
    </location>
</feature>
<dbReference type="InterPro" id="IPR036388">
    <property type="entry name" value="WH-like_DNA-bd_sf"/>
</dbReference>
<gene>
    <name evidence="8" type="ORF">HKK74_13450</name>
</gene>
<protein>
    <submittedName>
        <fullName evidence="8">GntR family transcriptional regulator</fullName>
    </submittedName>
</protein>
<dbReference type="SUPFAM" id="SSF46785">
    <property type="entry name" value="Winged helix' DNA-binding domain"/>
    <property type="match status" value="1"/>
</dbReference>
<evidence type="ECO:0000256" key="3">
    <source>
        <dbReference type="ARBA" id="ARBA00023163"/>
    </source>
</evidence>
<evidence type="ECO:0000256" key="5">
    <source>
        <dbReference type="SAM" id="MobiDB-lite"/>
    </source>
</evidence>
<dbReference type="Gene3D" id="1.10.10.10">
    <property type="entry name" value="Winged helix-like DNA-binding domain superfamily/Winged helix DNA-binding domain"/>
    <property type="match status" value="1"/>
</dbReference>
<dbReference type="PROSITE" id="PS50977">
    <property type="entry name" value="HTH_TETR_2"/>
    <property type="match status" value="1"/>
</dbReference>
<dbReference type="InterPro" id="IPR036390">
    <property type="entry name" value="WH_DNA-bd_sf"/>
</dbReference>
<dbReference type="Gene3D" id="1.10.10.60">
    <property type="entry name" value="Homeodomain-like"/>
    <property type="match status" value="1"/>
</dbReference>
<dbReference type="RefSeq" id="WP_187243509.1">
    <property type="nucleotide sequence ID" value="NZ_BAAAOK010000009.1"/>
</dbReference>
<evidence type="ECO:0000313" key="9">
    <source>
        <dbReference type="Proteomes" id="UP000805614"/>
    </source>
</evidence>
<dbReference type="InterPro" id="IPR050679">
    <property type="entry name" value="Bact_HTH_transcr_reg"/>
</dbReference>
<organism evidence="8 9">
    <name type="scientific">Actinomadura alba</name>
    <dbReference type="NCBI Taxonomy" id="406431"/>
    <lineage>
        <taxon>Bacteria</taxon>
        <taxon>Bacillati</taxon>
        <taxon>Actinomycetota</taxon>
        <taxon>Actinomycetes</taxon>
        <taxon>Streptosporangiales</taxon>
        <taxon>Thermomonosporaceae</taxon>
        <taxon>Actinomadura</taxon>
    </lineage>
</organism>
<dbReference type="PANTHER" id="PTHR44846:SF17">
    <property type="entry name" value="GNTR-FAMILY TRANSCRIPTIONAL REGULATOR"/>
    <property type="match status" value="1"/>
</dbReference>
<dbReference type="Gene3D" id="1.10.357.10">
    <property type="entry name" value="Tetracycline Repressor, domain 2"/>
    <property type="match status" value="1"/>
</dbReference>
<proteinExistence type="predicted"/>
<dbReference type="SUPFAM" id="SSF46689">
    <property type="entry name" value="Homeodomain-like"/>
    <property type="match status" value="1"/>
</dbReference>
<evidence type="ECO:0000256" key="4">
    <source>
        <dbReference type="PROSITE-ProRule" id="PRU00335"/>
    </source>
</evidence>
<dbReference type="CDD" id="cd07377">
    <property type="entry name" value="WHTH_GntR"/>
    <property type="match status" value="1"/>
</dbReference>
<evidence type="ECO:0000259" key="6">
    <source>
        <dbReference type="PROSITE" id="PS50949"/>
    </source>
</evidence>
<evidence type="ECO:0000256" key="1">
    <source>
        <dbReference type="ARBA" id="ARBA00023015"/>
    </source>
</evidence>
<sequence>MPSAARPDPPYLQIAAEIRGKIRDGELRPGERVPSIRQIAQRWGVAVATATRVVTTLQEEGLVEAKVGSGTVVSARPGRRRPAGPATGQVARRPKRQDDAAKCTLNRESMLRTAIAIADVEGLDAVSMRRVAAGLGVGPMSLYRHVSNKDELVMQMADVVFGEPELPVPGPAGWRDKLELISREQWALCWRHPWLPRAVSFTRPLFVPNMLAHTEWTLRALDGLGLSRAARMQEALTLHSLVVTLGLSMADEVEAEQETGTTLARWYAQQRARTDELFAGGRFPLLAELHEDTVPDLDGLFEYSLARHLDGFAILVGERVPAPQDANSA</sequence>
<evidence type="ECO:0000313" key="8">
    <source>
        <dbReference type="EMBL" id="MBC6466504.1"/>
    </source>
</evidence>
<reference evidence="8 9" key="1">
    <citation type="submission" date="2020-06" db="EMBL/GenBank/DDBJ databases">
        <title>Actinomadura xiongansis sp. nov., isolated from soil of Baiyangdian.</title>
        <authorList>
            <person name="Zhang X."/>
        </authorList>
    </citation>
    <scope>NUCLEOTIDE SEQUENCE [LARGE SCALE GENOMIC DNA]</scope>
    <source>
        <strain evidence="8 9">HBUM206468</strain>
    </source>
</reference>
<accession>A0ABR7LNS5</accession>
<comment type="caution">
    <text evidence="8">The sequence shown here is derived from an EMBL/GenBank/DDBJ whole genome shotgun (WGS) entry which is preliminary data.</text>
</comment>
<keyword evidence="2 4" id="KW-0238">DNA-binding</keyword>
<dbReference type="InterPro" id="IPR001647">
    <property type="entry name" value="HTH_TetR"/>
</dbReference>
<dbReference type="InterPro" id="IPR000524">
    <property type="entry name" value="Tscrpt_reg_HTH_GntR"/>
</dbReference>
<dbReference type="InterPro" id="IPR009057">
    <property type="entry name" value="Homeodomain-like_sf"/>
</dbReference>
<dbReference type="SUPFAM" id="SSF48498">
    <property type="entry name" value="Tetracyclin repressor-like, C-terminal domain"/>
    <property type="match status" value="1"/>
</dbReference>
<dbReference type="InterPro" id="IPR036271">
    <property type="entry name" value="Tet_transcr_reg_TetR-rel_C_sf"/>
</dbReference>
<dbReference type="Pfam" id="PF00440">
    <property type="entry name" value="TetR_N"/>
    <property type="match status" value="1"/>
</dbReference>
<dbReference type="EMBL" id="JABVEC010000008">
    <property type="protein sequence ID" value="MBC6466504.1"/>
    <property type="molecule type" value="Genomic_DNA"/>
</dbReference>
<keyword evidence="3" id="KW-0804">Transcription</keyword>
<keyword evidence="1" id="KW-0805">Transcription regulation</keyword>
<dbReference type="InterPro" id="IPR004111">
    <property type="entry name" value="Repressor_TetR_C"/>
</dbReference>
<dbReference type="PANTHER" id="PTHR44846">
    <property type="entry name" value="MANNOSYL-D-GLYCERATE TRANSPORT/METABOLISM SYSTEM REPRESSOR MNGR-RELATED"/>
    <property type="match status" value="1"/>
</dbReference>
<dbReference type="Proteomes" id="UP000805614">
    <property type="component" value="Unassembled WGS sequence"/>
</dbReference>
<dbReference type="SMART" id="SM00345">
    <property type="entry name" value="HTH_GNTR"/>
    <property type="match status" value="1"/>
</dbReference>